<organism evidence="1">
    <name type="scientific">mine drainage metagenome</name>
    <dbReference type="NCBI Taxonomy" id="410659"/>
    <lineage>
        <taxon>unclassified sequences</taxon>
        <taxon>metagenomes</taxon>
        <taxon>ecological metagenomes</taxon>
    </lineage>
</organism>
<dbReference type="Gene3D" id="1.25.40.10">
    <property type="entry name" value="Tetratricopeptide repeat domain"/>
    <property type="match status" value="4"/>
</dbReference>
<protein>
    <submittedName>
        <fullName evidence="1">Putative Tetratricopeptide repeat protein</fullName>
    </submittedName>
</protein>
<dbReference type="InterPro" id="IPR037919">
    <property type="entry name" value="OGT"/>
</dbReference>
<name>E6QNC4_9ZZZZ</name>
<dbReference type="AlphaFoldDB" id="E6QNC4"/>
<dbReference type="InterPro" id="IPR019734">
    <property type="entry name" value="TPR_rpt"/>
</dbReference>
<dbReference type="GO" id="GO:0097363">
    <property type="term" value="F:protein O-acetylglucosaminyltransferase activity"/>
    <property type="evidence" value="ECO:0007669"/>
    <property type="project" value="TreeGrafter"/>
</dbReference>
<sequence length="562" mass="59562">MARNLLFALPLALASLYAQQPASGPAALKQANTAFRTGYAAMQAGHLDQARVDFARVVRLAPQLPEGHMALGAILVEMGKPGAAIAELNKALKLRPGDPTIQQNLAKAHEALAQTMVATNLNGAIAEMQQAVAFDSGQASLEDELGSLLARARLWPQAGATFRLALAASAPDANTAGIHMHLGVVLGAEENLPEAESELMLAAQQAPDNALIQYQLGSLLAREGRDDQAVPHLEAAVKPESLTPSQAAPLGADLALAMSYQRLGRQAEAIPYFQKAVATDPKDPSSLNNLGLALTETGKAKEAVPYFQRALAANPKDPIFHEDLGVAYIQMSDFASAITQFEQAKALDAGNPQLHYDLGLAYKLKDRMDDAISELKQAAALDPTLPDPPYTLGILLMQLGQLGEAATALHAALDLRPNNGDGWAILGSVLRQLNRKDEAVVALRRAIELLPAQPGPRITLAAVLAEQGKHQEAAALRKEAADLSRVAVNRQRASFSTNAGNQLLLRGQIADAVGRFQEAIAADPTFAEAHRQLAVAYDRQGRASDAAAERVKADALDPTARP</sequence>
<dbReference type="GO" id="GO:0006493">
    <property type="term" value="P:protein O-linked glycosylation"/>
    <property type="evidence" value="ECO:0007669"/>
    <property type="project" value="InterPro"/>
</dbReference>
<dbReference type="EMBL" id="CABQ01000263">
    <property type="protein sequence ID" value="CBI08745.1"/>
    <property type="molecule type" value="Genomic_DNA"/>
</dbReference>
<dbReference type="Pfam" id="PF13414">
    <property type="entry name" value="TPR_11"/>
    <property type="match status" value="1"/>
</dbReference>
<gene>
    <name evidence="1" type="ORF">CARN6_2247</name>
</gene>
<dbReference type="InterPro" id="IPR011990">
    <property type="entry name" value="TPR-like_helical_dom_sf"/>
</dbReference>
<dbReference type="PANTHER" id="PTHR44366:SF1">
    <property type="entry name" value="UDP-N-ACETYLGLUCOSAMINE--PEPTIDE N-ACETYLGLUCOSAMINYLTRANSFERASE 110 KDA SUBUNIT"/>
    <property type="match status" value="1"/>
</dbReference>
<accession>E6QNC4</accession>
<dbReference type="PROSITE" id="PS50005">
    <property type="entry name" value="TPR"/>
    <property type="match status" value="8"/>
</dbReference>
<dbReference type="Pfam" id="PF14559">
    <property type="entry name" value="TPR_19"/>
    <property type="match status" value="1"/>
</dbReference>
<dbReference type="PANTHER" id="PTHR44366">
    <property type="entry name" value="UDP-N-ACETYLGLUCOSAMINE--PEPTIDE N-ACETYLGLUCOSAMINYLTRANSFERASE 110 KDA SUBUNIT"/>
    <property type="match status" value="1"/>
</dbReference>
<dbReference type="SMART" id="SM00028">
    <property type="entry name" value="TPR"/>
    <property type="match status" value="12"/>
</dbReference>
<dbReference type="Pfam" id="PF13432">
    <property type="entry name" value="TPR_16"/>
    <property type="match status" value="3"/>
</dbReference>
<evidence type="ECO:0000313" key="1">
    <source>
        <dbReference type="EMBL" id="CBI08745.1"/>
    </source>
</evidence>
<dbReference type="SUPFAM" id="SSF48452">
    <property type="entry name" value="TPR-like"/>
    <property type="match status" value="3"/>
</dbReference>
<reference evidence="1" key="1">
    <citation type="submission" date="2009-10" db="EMBL/GenBank/DDBJ databases">
        <title>Diversity of trophic interactions inside an arsenic-rich microbial ecosystem.</title>
        <authorList>
            <person name="Bertin P.N."/>
            <person name="Heinrich-Salmeron A."/>
            <person name="Pelletier E."/>
            <person name="Goulhen-Chollet F."/>
            <person name="Arsene-Ploetze F."/>
            <person name="Gallien S."/>
            <person name="Calteau A."/>
            <person name="Vallenet D."/>
            <person name="Casiot C."/>
            <person name="Chane-Woon-Ming B."/>
            <person name="Giloteaux L."/>
            <person name="Barakat M."/>
            <person name="Bonnefoy V."/>
            <person name="Bruneel O."/>
            <person name="Chandler M."/>
            <person name="Cleiss J."/>
            <person name="Duran R."/>
            <person name="Elbaz-Poulichet F."/>
            <person name="Fonknechten N."/>
            <person name="Lauga B."/>
            <person name="Mornico D."/>
            <person name="Ortet P."/>
            <person name="Schaeffer C."/>
            <person name="Siguier P."/>
            <person name="Alexander Thil Smith A."/>
            <person name="Van Dorsselaer A."/>
            <person name="Weissenbach J."/>
            <person name="Medigue C."/>
            <person name="Le Paslier D."/>
        </authorList>
    </citation>
    <scope>NUCLEOTIDE SEQUENCE</scope>
</reference>
<dbReference type="PROSITE" id="PS50293">
    <property type="entry name" value="TPR_REGION"/>
    <property type="match status" value="1"/>
</dbReference>
<proteinExistence type="predicted"/>
<comment type="caution">
    <text evidence="1">The sequence shown here is derived from an EMBL/GenBank/DDBJ whole genome shotgun (WGS) entry which is preliminary data.</text>
</comment>